<dbReference type="GO" id="GO:0000166">
    <property type="term" value="F:nucleotide binding"/>
    <property type="evidence" value="ECO:0007669"/>
    <property type="project" value="UniProtKB-KW"/>
</dbReference>
<feature type="active site" description="Proton acceptor" evidence="10">
    <location>
        <position position="73"/>
    </location>
</feature>
<protein>
    <recommendedName>
        <fullName evidence="10">dITP/XTP pyrophosphatase</fullName>
        <ecNumber evidence="10">3.6.1.66</ecNumber>
    </recommendedName>
    <alternativeName>
        <fullName evidence="10">Non-canonical purine NTP pyrophosphatase</fullName>
    </alternativeName>
    <alternativeName>
        <fullName evidence="10">Non-standard purine NTP pyrophosphatase</fullName>
    </alternativeName>
    <alternativeName>
        <fullName evidence="10">Nucleoside-triphosphate diphosphatase</fullName>
    </alternativeName>
    <alternativeName>
        <fullName evidence="10">Nucleoside-triphosphate pyrophosphatase</fullName>
        <shortName evidence="10">NTPase</shortName>
    </alternativeName>
</protein>
<keyword evidence="5 10" id="KW-0378">Hydrolase</keyword>
<dbReference type="NCBIfam" id="TIGR00042">
    <property type="entry name" value="RdgB/HAM1 family non-canonical purine NTP pyrophosphatase"/>
    <property type="match status" value="1"/>
</dbReference>
<dbReference type="RefSeq" id="WP_091529910.1">
    <property type="nucleotide sequence ID" value="NZ_FOOC01000001.1"/>
</dbReference>
<comment type="similarity">
    <text evidence="1 10 11">Belongs to the HAM1 NTPase family.</text>
</comment>
<feature type="binding site" evidence="10">
    <location>
        <begin position="12"/>
        <end position="17"/>
    </location>
    <ligand>
        <name>substrate</name>
    </ligand>
</feature>
<keyword evidence="4 10" id="KW-0547">Nucleotide-binding</keyword>
<evidence type="ECO:0000256" key="3">
    <source>
        <dbReference type="ARBA" id="ARBA00022723"/>
    </source>
</evidence>
<feature type="binding site" evidence="10">
    <location>
        <position position="181"/>
    </location>
    <ligand>
        <name>substrate</name>
    </ligand>
</feature>
<dbReference type="GO" id="GO:0036220">
    <property type="term" value="F:ITP diphosphatase activity"/>
    <property type="evidence" value="ECO:0007669"/>
    <property type="project" value="UniProtKB-UniRule"/>
</dbReference>
<dbReference type="Gene3D" id="3.90.950.10">
    <property type="match status" value="1"/>
</dbReference>
<comment type="cofactor">
    <cofactor evidence="10">
        <name>Mg(2+)</name>
        <dbReference type="ChEBI" id="CHEBI:18420"/>
    </cofactor>
    <text evidence="10">Binds 1 Mg(2+) ion per subunit.</text>
</comment>
<dbReference type="Pfam" id="PF01725">
    <property type="entry name" value="Ham1p_like"/>
    <property type="match status" value="1"/>
</dbReference>
<dbReference type="FunFam" id="3.90.950.10:FF:000001">
    <property type="entry name" value="dITP/XTP pyrophosphatase"/>
    <property type="match status" value="1"/>
</dbReference>
<evidence type="ECO:0000256" key="7">
    <source>
        <dbReference type="ARBA" id="ARBA00023080"/>
    </source>
</evidence>
<feature type="binding site" evidence="10">
    <location>
        <begin position="158"/>
        <end position="161"/>
    </location>
    <ligand>
        <name>substrate</name>
    </ligand>
</feature>
<keyword evidence="13" id="KW-1185">Reference proteome</keyword>
<dbReference type="GO" id="GO:0009146">
    <property type="term" value="P:purine nucleoside triphosphate catabolic process"/>
    <property type="evidence" value="ECO:0007669"/>
    <property type="project" value="UniProtKB-UniRule"/>
</dbReference>
<feature type="binding site" evidence="10">
    <location>
        <position position="73"/>
    </location>
    <ligand>
        <name>Mg(2+)</name>
        <dbReference type="ChEBI" id="CHEBI:18420"/>
    </ligand>
</feature>
<dbReference type="EMBL" id="FOOC01000001">
    <property type="protein sequence ID" value="SFF23397.1"/>
    <property type="molecule type" value="Genomic_DNA"/>
</dbReference>
<reference evidence="12 13" key="1">
    <citation type="submission" date="2016-10" db="EMBL/GenBank/DDBJ databases">
        <authorList>
            <person name="de Groot N.N."/>
        </authorList>
    </citation>
    <scope>NUCLEOTIDE SEQUENCE [LARGE SCALE GENOMIC DNA]</scope>
    <source>
        <strain evidence="12 13">DSM 23609</strain>
    </source>
</reference>
<evidence type="ECO:0000256" key="9">
    <source>
        <dbReference type="ARBA" id="ARBA00052017"/>
    </source>
</evidence>
<organism evidence="12 13">
    <name type="scientific">Fontimonas thermophila</name>
    <dbReference type="NCBI Taxonomy" id="1076937"/>
    <lineage>
        <taxon>Bacteria</taxon>
        <taxon>Pseudomonadati</taxon>
        <taxon>Pseudomonadota</taxon>
        <taxon>Gammaproteobacteria</taxon>
        <taxon>Nevskiales</taxon>
        <taxon>Nevskiaceae</taxon>
        <taxon>Fontimonas</taxon>
    </lineage>
</organism>
<dbReference type="InterPro" id="IPR029001">
    <property type="entry name" value="ITPase-like_fam"/>
</dbReference>
<keyword evidence="3 10" id="KW-0479">Metal-binding</keyword>
<comment type="subunit">
    <text evidence="2 10">Homodimer.</text>
</comment>
<comment type="catalytic activity">
    <reaction evidence="10">
        <text>ITP + H2O = IMP + diphosphate + H(+)</text>
        <dbReference type="Rhea" id="RHEA:29399"/>
        <dbReference type="ChEBI" id="CHEBI:15377"/>
        <dbReference type="ChEBI" id="CHEBI:15378"/>
        <dbReference type="ChEBI" id="CHEBI:33019"/>
        <dbReference type="ChEBI" id="CHEBI:58053"/>
        <dbReference type="ChEBI" id="CHEBI:61402"/>
        <dbReference type="EC" id="3.6.1.66"/>
    </reaction>
</comment>
<dbReference type="EC" id="3.6.1.66" evidence="10"/>
<comment type="function">
    <text evidence="10">Pyrophosphatase that catalyzes the hydrolysis of nucleoside triphosphates to their monophosphate derivatives, with a high preference for the non-canonical purine nucleotides XTP (xanthosine triphosphate), dITP (deoxyinosine triphosphate) and ITP. Seems to function as a house-cleaning enzyme that removes non-canonical purine nucleotides from the nucleotide pool, thus preventing their incorporation into DNA/RNA and avoiding chromosomal lesions.</text>
</comment>
<dbReference type="GO" id="GO:0035870">
    <property type="term" value="F:dITP diphosphatase activity"/>
    <property type="evidence" value="ECO:0007669"/>
    <property type="project" value="UniProtKB-UniRule"/>
</dbReference>
<gene>
    <name evidence="12" type="ORF">SAMN04488120_10180</name>
</gene>
<evidence type="ECO:0000256" key="2">
    <source>
        <dbReference type="ARBA" id="ARBA00011738"/>
    </source>
</evidence>
<evidence type="ECO:0000256" key="6">
    <source>
        <dbReference type="ARBA" id="ARBA00022842"/>
    </source>
</evidence>
<accession>A0A1I2H343</accession>
<evidence type="ECO:0000313" key="13">
    <source>
        <dbReference type="Proteomes" id="UP000199771"/>
    </source>
</evidence>
<feature type="binding site" evidence="10">
    <location>
        <position position="44"/>
    </location>
    <ligand>
        <name>Mg(2+)</name>
        <dbReference type="ChEBI" id="CHEBI:18420"/>
    </ligand>
</feature>
<dbReference type="GO" id="GO:0009117">
    <property type="term" value="P:nucleotide metabolic process"/>
    <property type="evidence" value="ECO:0007669"/>
    <property type="project" value="UniProtKB-KW"/>
</dbReference>
<dbReference type="GO" id="GO:0017111">
    <property type="term" value="F:ribonucleoside triphosphate phosphatase activity"/>
    <property type="evidence" value="ECO:0007669"/>
    <property type="project" value="InterPro"/>
</dbReference>
<evidence type="ECO:0000256" key="1">
    <source>
        <dbReference type="ARBA" id="ARBA00008023"/>
    </source>
</evidence>
<dbReference type="HAMAP" id="MF_01405">
    <property type="entry name" value="Non_canon_purine_NTPase"/>
    <property type="match status" value="1"/>
</dbReference>
<evidence type="ECO:0000256" key="4">
    <source>
        <dbReference type="ARBA" id="ARBA00022741"/>
    </source>
</evidence>
<keyword evidence="6 10" id="KW-0460">Magnesium</keyword>
<evidence type="ECO:0000256" key="8">
    <source>
        <dbReference type="ARBA" id="ARBA00051875"/>
    </source>
</evidence>
<evidence type="ECO:0000256" key="11">
    <source>
        <dbReference type="RuleBase" id="RU003781"/>
    </source>
</evidence>
<dbReference type="GO" id="GO:0046872">
    <property type="term" value="F:metal ion binding"/>
    <property type="evidence" value="ECO:0007669"/>
    <property type="project" value="UniProtKB-KW"/>
</dbReference>
<dbReference type="OrthoDB" id="9807456at2"/>
<evidence type="ECO:0000256" key="5">
    <source>
        <dbReference type="ARBA" id="ARBA00022801"/>
    </source>
</evidence>
<evidence type="ECO:0000313" key="12">
    <source>
        <dbReference type="EMBL" id="SFF23397.1"/>
    </source>
</evidence>
<name>A0A1I2H343_9GAMM</name>
<evidence type="ECO:0000256" key="10">
    <source>
        <dbReference type="HAMAP-Rule" id="MF_01405"/>
    </source>
</evidence>
<feature type="binding site" evidence="10">
    <location>
        <position position="74"/>
    </location>
    <ligand>
        <name>substrate</name>
    </ligand>
</feature>
<sequence>MPSPFHDVVLASRNTGKLAEMQALLDPLGLRLRPVAEFTAEAADEPAPSFVENALLKARHAARVSGLPAIADDSGLEVEALAGVPGVRSARYAGPAASDADNNALLLRALAGIPEDRRGARFVCVMVLLRHADDPVPLIAQGIWRGRILDAPRGNRGFGYDPLFFVPEYGCSAAELDPAVKNRISHRAQAAAQLLAQLRPR</sequence>
<dbReference type="Proteomes" id="UP000199771">
    <property type="component" value="Unassembled WGS sequence"/>
</dbReference>
<proteinExistence type="inferred from homology"/>
<dbReference type="CDD" id="cd00515">
    <property type="entry name" value="HAM1"/>
    <property type="match status" value="1"/>
</dbReference>
<comment type="catalytic activity">
    <reaction evidence="9 10">
        <text>XTP + H2O = XMP + diphosphate + H(+)</text>
        <dbReference type="Rhea" id="RHEA:28610"/>
        <dbReference type="ChEBI" id="CHEBI:15377"/>
        <dbReference type="ChEBI" id="CHEBI:15378"/>
        <dbReference type="ChEBI" id="CHEBI:33019"/>
        <dbReference type="ChEBI" id="CHEBI:57464"/>
        <dbReference type="ChEBI" id="CHEBI:61314"/>
        <dbReference type="EC" id="3.6.1.66"/>
    </reaction>
</comment>
<dbReference type="PANTHER" id="PTHR11067:SF9">
    <property type="entry name" value="INOSINE TRIPHOSPHATE PYROPHOSPHATASE"/>
    <property type="match status" value="1"/>
</dbReference>
<comment type="catalytic activity">
    <reaction evidence="8 10">
        <text>dITP + H2O = dIMP + diphosphate + H(+)</text>
        <dbReference type="Rhea" id="RHEA:28342"/>
        <dbReference type="ChEBI" id="CHEBI:15377"/>
        <dbReference type="ChEBI" id="CHEBI:15378"/>
        <dbReference type="ChEBI" id="CHEBI:33019"/>
        <dbReference type="ChEBI" id="CHEBI:61194"/>
        <dbReference type="ChEBI" id="CHEBI:61382"/>
        <dbReference type="EC" id="3.6.1.66"/>
    </reaction>
</comment>
<dbReference type="GO" id="GO:0036222">
    <property type="term" value="F:XTP diphosphatase activity"/>
    <property type="evidence" value="ECO:0007669"/>
    <property type="project" value="UniProtKB-UniRule"/>
</dbReference>
<dbReference type="InterPro" id="IPR020922">
    <property type="entry name" value="dITP/XTP_pyrophosphatase"/>
</dbReference>
<keyword evidence="7 10" id="KW-0546">Nucleotide metabolism</keyword>
<dbReference type="GO" id="GO:0005829">
    <property type="term" value="C:cytosol"/>
    <property type="evidence" value="ECO:0007669"/>
    <property type="project" value="TreeGrafter"/>
</dbReference>
<dbReference type="InterPro" id="IPR002637">
    <property type="entry name" value="RdgB/HAM1"/>
</dbReference>
<dbReference type="PANTHER" id="PTHR11067">
    <property type="entry name" value="INOSINE TRIPHOSPHATE PYROPHOSPHATASE/HAM1 PROTEIN"/>
    <property type="match status" value="1"/>
</dbReference>
<dbReference type="AlphaFoldDB" id="A0A1I2H343"/>
<dbReference type="STRING" id="1076937.SAMN04488120_10180"/>
<dbReference type="SUPFAM" id="SSF52972">
    <property type="entry name" value="ITPase-like"/>
    <property type="match status" value="1"/>
</dbReference>
<feature type="binding site" evidence="10">
    <location>
        <begin position="186"/>
        <end position="187"/>
    </location>
    <ligand>
        <name>substrate</name>
    </ligand>
</feature>